<dbReference type="Gramene" id="TKW33118">
    <property type="protein sequence ID" value="TKW33118"/>
    <property type="gene ID" value="SEVIR_2G212660v2"/>
</dbReference>
<keyword evidence="3" id="KW-1185">Reference proteome</keyword>
<sequence>MMMLFWMWTCPWSLPWSLRLASFQGKPKPRLLGLLRAPRLTLEWKQLSRLPLRRRMSLPRS</sequence>
<reference evidence="2" key="1">
    <citation type="submission" date="2019-03" db="EMBL/GenBank/DDBJ databases">
        <title>WGS assembly of Setaria viridis.</title>
        <authorList>
            <person name="Huang P."/>
            <person name="Jenkins J."/>
            <person name="Grimwood J."/>
            <person name="Barry K."/>
            <person name="Healey A."/>
            <person name="Mamidi S."/>
            <person name="Sreedasyam A."/>
            <person name="Shu S."/>
            <person name="Feldman M."/>
            <person name="Wu J."/>
            <person name="Yu Y."/>
            <person name="Chen C."/>
            <person name="Johnson J."/>
            <person name="Rokhsar D."/>
            <person name="Baxter I."/>
            <person name="Schmutz J."/>
            <person name="Brutnell T."/>
            <person name="Kellogg E."/>
        </authorList>
    </citation>
    <scope>NUCLEOTIDE SEQUENCE [LARGE SCALE GENOMIC DNA]</scope>
</reference>
<dbReference type="EMBL" id="CM016553">
    <property type="protein sequence ID" value="TKW33118.1"/>
    <property type="molecule type" value="Genomic_DNA"/>
</dbReference>
<dbReference type="AlphaFoldDB" id="A0A4U6VTE5"/>
<evidence type="ECO:0000313" key="2">
    <source>
        <dbReference type="EMBL" id="TKW33118.1"/>
    </source>
</evidence>
<keyword evidence="1" id="KW-0732">Signal</keyword>
<protein>
    <submittedName>
        <fullName evidence="2">Uncharacterized protein</fullName>
    </submittedName>
</protein>
<feature type="signal peptide" evidence="1">
    <location>
        <begin position="1"/>
        <end position="17"/>
    </location>
</feature>
<gene>
    <name evidence="2" type="ORF">SEVIR_2G212660v2</name>
</gene>
<proteinExistence type="predicted"/>
<name>A0A4U6VTE5_SETVI</name>
<evidence type="ECO:0000313" key="3">
    <source>
        <dbReference type="Proteomes" id="UP000298652"/>
    </source>
</evidence>
<dbReference type="Proteomes" id="UP000298652">
    <property type="component" value="Chromosome 2"/>
</dbReference>
<organism evidence="2 3">
    <name type="scientific">Setaria viridis</name>
    <name type="common">Green bristlegrass</name>
    <name type="synonym">Setaria italica subsp. viridis</name>
    <dbReference type="NCBI Taxonomy" id="4556"/>
    <lineage>
        <taxon>Eukaryota</taxon>
        <taxon>Viridiplantae</taxon>
        <taxon>Streptophyta</taxon>
        <taxon>Embryophyta</taxon>
        <taxon>Tracheophyta</taxon>
        <taxon>Spermatophyta</taxon>
        <taxon>Magnoliopsida</taxon>
        <taxon>Liliopsida</taxon>
        <taxon>Poales</taxon>
        <taxon>Poaceae</taxon>
        <taxon>PACMAD clade</taxon>
        <taxon>Panicoideae</taxon>
        <taxon>Panicodae</taxon>
        <taxon>Paniceae</taxon>
        <taxon>Cenchrinae</taxon>
        <taxon>Setaria</taxon>
    </lineage>
</organism>
<feature type="chain" id="PRO_5020992531" evidence="1">
    <location>
        <begin position="18"/>
        <end position="61"/>
    </location>
</feature>
<evidence type="ECO:0000256" key="1">
    <source>
        <dbReference type="SAM" id="SignalP"/>
    </source>
</evidence>
<accession>A0A4U6VTE5</accession>